<keyword evidence="1" id="KW-0732">Signal</keyword>
<dbReference type="EMBL" id="OOIN01000027">
    <property type="protein sequence ID" value="SPO29237.1"/>
    <property type="molecule type" value="Genomic_DNA"/>
</dbReference>
<evidence type="ECO:0000313" key="2">
    <source>
        <dbReference type="EMBL" id="SPO29237.1"/>
    </source>
</evidence>
<dbReference type="Proteomes" id="UP000324022">
    <property type="component" value="Unassembled WGS sequence"/>
</dbReference>
<accession>A0A5C3EHL9</accession>
<evidence type="ECO:0000256" key="1">
    <source>
        <dbReference type="SAM" id="SignalP"/>
    </source>
</evidence>
<organism evidence="2 3">
    <name type="scientific">Ustilago trichophora</name>
    <dbReference type="NCBI Taxonomy" id="86804"/>
    <lineage>
        <taxon>Eukaryota</taxon>
        <taxon>Fungi</taxon>
        <taxon>Dikarya</taxon>
        <taxon>Basidiomycota</taxon>
        <taxon>Ustilaginomycotina</taxon>
        <taxon>Ustilaginomycetes</taxon>
        <taxon>Ustilaginales</taxon>
        <taxon>Ustilaginaceae</taxon>
        <taxon>Ustilago</taxon>
    </lineage>
</organism>
<proteinExistence type="predicted"/>
<gene>
    <name evidence="2" type="ORF">UTRI_06186</name>
</gene>
<evidence type="ECO:0000313" key="3">
    <source>
        <dbReference type="Proteomes" id="UP000324022"/>
    </source>
</evidence>
<name>A0A5C3EHL9_9BASI</name>
<protein>
    <submittedName>
        <fullName evidence="2">Uncharacterized protein</fullName>
    </submittedName>
</protein>
<sequence length="206" mass="23926">MFARLSLLFTLSPLILCARQIDQPPRAPDIRNEITETAFSQRHAHQLYRHFLLSENDVASIEPTDQDTYDRFRLHIHEPHARFMLGCSPSDNPEECLFISPYVRERWDRWGRLSREKVIMMLVAKIFEEVKPAGFVHLPEGDPQRIWDWVNHFAVESKDSLVNRWGPLRFDFPPPPWAIDIVPVCSAQTQVRAMLSTRAVDGVAPK</sequence>
<dbReference type="AlphaFoldDB" id="A0A5C3EHL9"/>
<reference evidence="2 3" key="1">
    <citation type="submission" date="2018-03" db="EMBL/GenBank/DDBJ databases">
        <authorList>
            <person name="Guldener U."/>
        </authorList>
    </citation>
    <scope>NUCLEOTIDE SEQUENCE [LARGE SCALE GENOMIC DNA]</scope>
    <source>
        <strain evidence="2 3">NBRC100155</strain>
    </source>
</reference>
<feature type="chain" id="PRO_5022706388" evidence="1">
    <location>
        <begin position="18"/>
        <end position="206"/>
    </location>
</feature>
<keyword evidence="3" id="KW-1185">Reference proteome</keyword>
<feature type="signal peptide" evidence="1">
    <location>
        <begin position="1"/>
        <end position="17"/>
    </location>
</feature>